<feature type="compositionally biased region" description="Basic and acidic residues" evidence="12">
    <location>
        <begin position="342"/>
        <end position="360"/>
    </location>
</feature>
<evidence type="ECO:0000256" key="8">
    <source>
        <dbReference type="ARBA" id="ARBA00023069"/>
    </source>
</evidence>
<dbReference type="GO" id="GO:0030286">
    <property type="term" value="C:dynein complex"/>
    <property type="evidence" value="ECO:0007669"/>
    <property type="project" value="UniProtKB-KW"/>
</dbReference>
<dbReference type="GO" id="GO:0060294">
    <property type="term" value="P:cilium movement involved in cell motility"/>
    <property type="evidence" value="ECO:0007669"/>
    <property type="project" value="TreeGrafter"/>
</dbReference>
<dbReference type="EnsemblMetazoa" id="ACUA004151-RA">
    <property type="protein sequence ID" value="ACUA004151-PA"/>
    <property type="gene ID" value="ACUA004151"/>
</dbReference>
<evidence type="ECO:0000256" key="5">
    <source>
        <dbReference type="ARBA" id="ARBA00022840"/>
    </source>
</evidence>
<keyword evidence="8" id="KW-0969">Cilium</keyword>
<evidence type="ECO:0000256" key="10">
    <source>
        <dbReference type="ARBA" id="ARBA00023212"/>
    </source>
</evidence>
<feature type="region of interest" description="Disordered" evidence="12">
    <location>
        <begin position="288"/>
        <end position="374"/>
    </location>
</feature>
<evidence type="ECO:0000256" key="2">
    <source>
        <dbReference type="ARBA" id="ARBA00022490"/>
    </source>
</evidence>
<dbReference type="EMBL" id="AXCM01005663">
    <property type="status" value="NOT_ANNOTATED_CDS"/>
    <property type="molecule type" value="Genomic_DNA"/>
</dbReference>
<dbReference type="EMBL" id="AXCM01005664">
    <property type="status" value="NOT_ANNOTATED_CDS"/>
    <property type="molecule type" value="Genomic_DNA"/>
</dbReference>
<keyword evidence="2" id="KW-0963">Cytoplasm</keyword>
<evidence type="ECO:0000256" key="11">
    <source>
        <dbReference type="ARBA" id="ARBA00023273"/>
    </source>
</evidence>
<evidence type="ECO:0000256" key="4">
    <source>
        <dbReference type="ARBA" id="ARBA00022741"/>
    </source>
</evidence>
<dbReference type="Gene3D" id="1.10.287.2620">
    <property type="match status" value="1"/>
</dbReference>
<keyword evidence="4" id="KW-0547">Nucleotide-binding</keyword>
<dbReference type="PANTHER" id="PTHR10676">
    <property type="entry name" value="DYNEIN HEAVY CHAIN FAMILY PROTEIN"/>
    <property type="match status" value="1"/>
</dbReference>
<feature type="domain" description="Dynein heavy chain tail" evidence="13">
    <location>
        <begin position="1109"/>
        <end position="1213"/>
    </location>
</feature>
<dbReference type="GO" id="GO:0005930">
    <property type="term" value="C:axoneme"/>
    <property type="evidence" value="ECO:0007669"/>
    <property type="project" value="UniProtKB-SubCell"/>
</dbReference>
<reference evidence="15" key="2">
    <citation type="submission" date="2020-05" db="UniProtKB">
        <authorList>
            <consortium name="EnsemblMetazoa"/>
        </authorList>
    </citation>
    <scope>IDENTIFICATION</scope>
    <source>
        <strain evidence="15">A-37</strain>
    </source>
</reference>
<feature type="region of interest" description="Disordered" evidence="12">
    <location>
        <begin position="1272"/>
        <end position="1340"/>
    </location>
</feature>
<dbReference type="FunFam" id="3.20.180.20:FF:000002">
    <property type="entry name" value="Cytoplasmic dynein heavy chain 1"/>
    <property type="match status" value="1"/>
</dbReference>
<evidence type="ECO:0000256" key="1">
    <source>
        <dbReference type="ARBA" id="ARBA00004430"/>
    </source>
</evidence>
<dbReference type="InterPro" id="IPR013594">
    <property type="entry name" value="Dynein_heavy_tail"/>
</dbReference>
<feature type="compositionally biased region" description="Polar residues" evidence="12">
    <location>
        <begin position="299"/>
        <end position="329"/>
    </location>
</feature>
<keyword evidence="11" id="KW-0966">Cell projection</keyword>
<keyword evidence="10" id="KW-0206">Cytoskeleton</keyword>
<dbReference type="VEuPathDB" id="VectorBase:ACUA004151"/>
<accession>A0A182LX85</accession>
<feature type="compositionally biased region" description="Basic residues" evidence="12">
    <location>
        <begin position="1278"/>
        <end position="1292"/>
    </location>
</feature>
<dbReference type="STRING" id="139723.A0A182LX85"/>
<dbReference type="Pfam" id="PF08393">
    <property type="entry name" value="DHC_N2"/>
    <property type="match status" value="1"/>
</dbReference>
<evidence type="ECO:0000256" key="7">
    <source>
        <dbReference type="ARBA" id="ARBA00023054"/>
    </source>
</evidence>
<feature type="compositionally biased region" description="Basic and acidic residues" evidence="12">
    <location>
        <begin position="1318"/>
        <end position="1327"/>
    </location>
</feature>
<dbReference type="GO" id="GO:0005874">
    <property type="term" value="C:microtubule"/>
    <property type="evidence" value="ECO:0007669"/>
    <property type="project" value="UniProtKB-KW"/>
</dbReference>
<dbReference type="Gene3D" id="1.20.58.1120">
    <property type="match status" value="1"/>
</dbReference>
<dbReference type="PANTHER" id="PTHR10676:SF343">
    <property type="entry name" value="DYNEIN AXONEMAL HEAVY CHAIN 10"/>
    <property type="match status" value="1"/>
</dbReference>
<dbReference type="GO" id="GO:0008569">
    <property type="term" value="F:minus-end-directed microtubule motor activity"/>
    <property type="evidence" value="ECO:0007669"/>
    <property type="project" value="TreeGrafter"/>
</dbReference>
<keyword evidence="16" id="KW-1185">Reference proteome</keyword>
<dbReference type="InterPro" id="IPR042228">
    <property type="entry name" value="Dynein_linker_3"/>
</dbReference>
<feature type="region of interest" description="Disordered" evidence="12">
    <location>
        <begin position="73"/>
        <end position="134"/>
    </location>
</feature>
<dbReference type="GO" id="GO:0045505">
    <property type="term" value="F:dynein intermediate chain binding"/>
    <property type="evidence" value="ECO:0007669"/>
    <property type="project" value="InterPro"/>
</dbReference>
<feature type="domain" description="Dynein heavy chain tail" evidence="13">
    <location>
        <begin position="845"/>
        <end position="992"/>
    </location>
</feature>
<keyword evidence="3" id="KW-0493">Microtubule</keyword>
<keyword evidence="6" id="KW-0243">Dynein</keyword>
<evidence type="ECO:0000256" key="12">
    <source>
        <dbReference type="SAM" id="MobiDB-lite"/>
    </source>
</evidence>
<dbReference type="Gene3D" id="3.20.180.20">
    <property type="entry name" value="Dynein heavy chain, N-terminal domain 2"/>
    <property type="match status" value="1"/>
</dbReference>
<dbReference type="InterPro" id="IPR026983">
    <property type="entry name" value="DHC"/>
</dbReference>
<feature type="domain" description="Dynein heavy chain tail" evidence="13">
    <location>
        <begin position="439"/>
        <end position="773"/>
    </location>
</feature>
<organism evidence="15 16">
    <name type="scientific">Anopheles culicifacies</name>
    <dbReference type="NCBI Taxonomy" id="139723"/>
    <lineage>
        <taxon>Eukaryota</taxon>
        <taxon>Metazoa</taxon>
        <taxon>Ecdysozoa</taxon>
        <taxon>Arthropoda</taxon>
        <taxon>Hexapoda</taxon>
        <taxon>Insecta</taxon>
        <taxon>Pterygota</taxon>
        <taxon>Neoptera</taxon>
        <taxon>Endopterygota</taxon>
        <taxon>Diptera</taxon>
        <taxon>Nematocera</taxon>
        <taxon>Culicoidea</taxon>
        <taxon>Culicidae</taxon>
        <taxon>Anophelinae</taxon>
        <taxon>Anopheles</taxon>
        <taxon>culicifacies species complex</taxon>
    </lineage>
</organism>
<dbReference type="GO" id="GO:0051959">
    <property type="term" value="F:dynein light intermediate chain binding"/>
    <property type="evidence" value="ECO:0007669"/>
    <property type="project" value="InterPro"/>
</dbReference>
<evidence type="ECO:0000256" key="3">
    <source>
        <dbReference type="ARBA" id="ARBA00022701"/>
    </source>
</evidence>
<evidence type="ECO:0000259" key="14">
    <source>
        <dbReference type="Pfam" id="PF08393"/>
    </source>
</evidence>
<sequence>MDFRAIWIRDRLCKILGVFEPRYIDTVLNELYDELVAFLDDSVTDQRDDHKRILFAYRTFYERLIEEKVTAFEPASAGPSQPGTADPPEQAQKEKKGKKAKGPADDADDGNKKKGKPKKGKKGDADHEITGDAGFLGATNDNELVEVTKIVPTSIKTPIVHICFGIIPEEKIDPNIRYVYMVRRLCTPIGSFQNLEDCIAEMPRKVIVGCIRGNLIHNAKEMLERIYRPGVEFQFHEPDTKRPKPEKSVSADEEEAMVRSSSRASVGLIDYTRPSDFRMKAMQAKKITPSMALREESALENSSRQSLADTPSSESNLTQTKASESTTGDSDGKFAPAQTSSERWDTLLEESKVKGQKEQAKQQPPKPPPEESPMKQNLEANLEKFIDTLQWTIDHVECAFGLPTQYNAPNQENITVDEDKFKIKVDIGKTAIEDLTTLQLEEIVEGWSIYIGKVLRESNEREPTDCTPMAEYNLWIERELQFNSIVEQLKAPFVIQVFDALKDNQSSIMKAWPDRFRKLKEALCLTRENVEHLAMLQSYLEKIKTGDDFKFILSIIPNITIILRHIWTMSNYYSLDENMLSLIGKISYVFAEKVKILINVDTIFKHSASHIHKCATNCATLLQAWKQSYMDTRAQIEQSGIGSRWEFDKNVLFREIDHMTRISHDMAHIAQVFLDFENIFDANFKAMITDPEEVDNTLSKVYRLINHIISVDYDIFASSNLANWEATLDYFHKGVEQVEHEAKVALDRCIPSLRRTCFLFLASTFNLFSAFRFLTSPVESMVRAKIPALQQFFIVYGWNFGVDTLISAYSICHGTVNVHRIVPDSNSVRPPAVACLPTVTGTSHKRNRSAELGLELIKNLDRIETRPALAKHLSSKYENIMKQFLTEVGMVEHEFLKHKNNPPLQRNEPSHVGAVFWVRSLLNFIRKSMTAFREFEATKKHTETSLQRSAFGQYMQLVKGFKEYEKDNFQKFTAYGTKTVNSVLKRNILKLEFCETILELQKEKKSSNVRKEKSALRRPSALMTGKDRTRYTNIATAVRWLVNRPEALDPQLALAQKLVRAARNTPSQGSTSGSQTPASEFKLNQAQLMVSAVSQKKIPTWREVIGESVLIEYKLKFALNFSYDIFDVINEGQQFEYLGFTLSPTIRMAIMRKDQLFRDVECVSKMVDRYNNIVLNLTTPEVHFLRSHLYEVETIIQAGLGRFTWQSFNIRAYAEKCQTLMKSLSSLVSQIGYISNDIKVRIERLESFAMFELDSDKTKEPRVAASEVVLKAPTQQKDHHHSHHHPSHRQQHHQQDARHESVTPTDGTAAPSIVSARSADDAGEQEKRQKRPKKVSIKETDDSVKPCRDYFDALEKDRNAKTIKLLQLYDSIGPILIKLESLVLGTFTGECAEMKYYYNHWEKQVFGCFTRFAAKNLEKFMNHLLNNQPLFEVDAILTVPEILMRPSSTDAYSIMISSVKDFLLRLKNFKRWTAETCLPCPVTKCEEKEFYFTFFEDVVQLDEKFIYYTQIVNELERHKPFHDIKSIRVNLKPLIRGIVDHAVEWRNTLGNILAERTRQQMIELHEHMVKLRTDLDKNVKELSHFKTVMQTIQTIQSTTLTVELKIHEIQEIYNILEEHRIKLAKFAMKFRTEGPGTVGLDLDRGVELMDSYGKEIDLMDRQRIELENAEKLFDIPLTDYSDFLQCKLEYEEIQVVYKLYVQQKVAREKWSHTLWANLNPQALLEGIDNFMKEFRMLPKNIRQAPVGQALDTKMKQFKSSIPLMLSLKDEALRERHWMKLMEKTGQHFDMSPDRFTLENMFAMELHKYQDIAEEIINNAIKELAIERSVQEIAHIWQRMCFNMMRYEKGGRVRGHILGATDEIMQVLEENSMNLQSMAASQFYFISTDELLSILGDSEPTCVQEHIIKMFDNIKSLRFAKDRFDTPTVTAMISSEGEVMEFENPVPVKERVENWMNEVLKEMRLTNRFITKKAIYHYGKDRELARPDWIMLYQGMVCLAANQVWWTAEVEEVFAKVRHGNKRAMKEYLQEQNRQLDELVLK</sequence>
<reference evidence="16" key="1">
    <citation type="submission" date="2013-09" db="EMBL/GenBank/DDBJ databases">
        <title>The Genome Sequence of Anopheles culicifacies species A.</title>
        <authorList>
            <consortium name="The Broad Institute Genomics Platform"/>
            <person name="Neafsey D.E."/>
            <person name="Besansky N."/>
            <person name="Howell P."/>
            <person name="Walton C."/>
            <person name="Young S.K."/>
            <person name="Zeng Q."/>
            <person name="Gargeya S."/>
            <person name="Fitzgerald M."/>
            <person name="Haas B."/>
            <person name="Abouelleil A."/>
            <person name="Allen A.W."/>
            <person name="Alvarado L."/>
            <person name="Arachchi H.M."/>
            <person name="Berlin A.M."/>
            <person name="Chapman S.B."/>
            <person name="Gainer-Dewar J."/>
            <person name="Goldberg J."/>
            <person name="Griggs A."/>
            <person name="Gujja S."/>
            <person name="Hansen M."/>
            <person name="Howarth C."/>
            <person name="Imamovic A."/>
            <person name="Ireland A."/>
            <person name="Larimer J."/>
            <person name="McCowan C."/>
            <person name="Murphy C."/>
            <person name="Pearson M."/>
            <person name="Poon T.W."/>
            <person name="Priest M."/>
            <person name="Roberts A."/>
            <person name="Saif S."/>
            <person name="Shea T."/>
            <person name="Sisk P."/>
            <person name="Sykes S."/>
            <person name="Wortman J."/>
            <person name="Nusbaum C."/>
            <person name="Birren B."/>
        </authorList>
    </citation>
    <scope>NUCLEOTIDE SEQUENCE [LARGE SCALE GENOMIC DNA]</scope>
    <source>
        <strain evidence="16">A-37</strain>
    </source>
</reference>
<evidence type="ECO:0000313" key="15">
    <source>
        <dbReference type="EnsemblMetazoa" id="ACUA004151-PA"/>
    </source>
</evidence>
<keyword evidence="7" id="KW-0175">Coiled coil</keyword>
<dbReference type="FunFam" id="1.10.287.2620:FF:000002">
    <property type="entry name" value="Dynein heavy chain 2, axonemal"/>
    <property type="match status" value="1"/>
</dbReference>
<name>A0A182LX85_9DIPT</name>
<dbReference type="Pfam" id="PF08385">
    <property type="entry name" value="DHC_N1"/>
    <property type="match status" value="3"/>
</dbReference>
<keyword evidence="9" id="KW-0505">Motor protein</keyword>
<proteinExistence type="predicted"/>
<keyword evidence="5" id="KW-0067">ATP-binding</keyword>
<feature type="domain" description="Dynein heavy chain linker" evidence="14">
    <location>
        <begin position="1685"/>
        <end position="1883"/>
    </location>
</feature>
<feature type="region of interest" description="Disordered" evidence="12">
    <location>
        <begin position="234"/>
        <end position="262"/>
    </location>
</feature>
<evidence type="ECO:0000259" key="13">
    <source>
        <dbReference type="Pfam" id="PF08385"/>
    </source>
</evidence>
<comment type="subcellular location">
    <subcellularLocation>
        <location evidence="1">Cytoplasm</location>
        <location evidence="1">Cytoskeleton</location>
        <location evidence="1">Cilium axoneme</location>
    </subcellularLocation>
</comment>
<dbReference type="Proteomes" id="UP000075883">
    <property type="component" value="Unassembled WGS sequence"/>
</dbReference>
<dbReference type="GO" id="GO:0097729">
    <property type="term" value="C:9+2 motile cilium"/>
    <property type="evidence" value="ECO:0007669"/>
    <property type="project" value="TreeGrafter"/>
</dbReference>
<evidence type="ECO:0000256" key="9">
    <source>
        <dbReference type="ARBA" id="ARBA00023175"/>
    </source>
</evidence>
<evidence type="ECO:0000256" key="6">
    <source>
        <dbReference type="ARBA" id="ARBA00023017"/>
    </source>
</evidence>
<feature type="compositionally biased region" description="Basic and acidic residues" evidence="12">
    <location>
        <begin position="234"/>
        <end position="250"/>
    </location>
</feature>
<protein>
    <submittedName>
        <fullName evidence="15">Uncharacterized protein</fullName>
    </submittedName>
</protein>
<dbReference type="GO" id="GO:0005524">
    <property type="term" value="F:ATP binding"/>
    <property type="evidence" value="ECO:0007669"/>
    <property type="project" value="UniProtKB-KW"/>
</dbReference>
<evidence type="ECO:0000313" key="16">
    <source>
        <dbReference type="Proteomes" id="UP000075883"/>
    </source>
</evidence>
<dbReference type="InterPro" id="IPR013602">
    <property type="entry name" value="Dynein_heavy_linker"/>
</dbReference>